<feature type="region of interest" description="Disordered" evidence="1">
    <location>
        <begin position="461"/>
        <end position="484"/>
    </location>
</feature>
<keyword evidence="2" id="KW-0695">RNA-directed DNA polymerase</keyword>
<feature type="compositionally biased region" description="Basic and acidic residues" evidence="1">
    <location>
        <begin position="123"/>
        <end position="132"/>
    </location>
</feature>
<dbReference type="GO" id="GO:0003964">
    <property type="term" value="F:RNA-directed DNA polymerase activity"/>
    <property type="evidence" value="ECO:0007669"/>
    <property type="project" value="UniProtKB-KW"/>
</dbReference>
<reference evidence="2" key="2">
    <citation type="submission" date="2022-01" db="EMBL/GenBank/DDBJ databases">
        <authorList>
            <person name="Yamashiro T."/>
            <person name="Shiraishi A."/>
            <person name="Satake H."/>
            <person name="Nakayama K."/>
        </authorList>
    </citation>
    <scope>NUCLEOTIDE SEQUENCE</scope>
</reference>
<keyword evidence="2" id="KW-0548">Nucleotidyltransferase</keyword>
<comment type="caution">
    <text evidence="2">The sequence shown here is derived from an EMBL/GenBank/DDBJ whole genome shotgun (WGS) entry which is preliminary data.</text>
</comment>
<dbReference type="Proteomes" id="UP001151760">
    <property type="component" value="Unassembled WGS sequence"/>
</dbReference>
<feature type="region of interest" description="Disordered" evidence="1">
    <location>
        <begin position="97"/>
        <end position="132"/>
    </location>
</feature>
<dbReference type="Gene3D" id="2.40.70.10">
    <property type="entry name" value="Acid Proteases"/>
    <property type="match status" value="1"/>
</dbReference>
<dbReference type="CDD" id="cd00303">
    <property type="entry name" value="retropepsin_like"/>
    <property type="match status" value="1"/>
</dbReference>
<keyword evidence="3" id="KW-1185">Reference proteome</keyword>
<evidence type="ECO:0000313" key="3">
    <source>
        <dbReference type="Proteomes" id="UP001151760"/>
    </source>
</evidence>
<feature type="compositionally biased region" description="Pro residues" evidence="1">
    <location>
        <begin position="109"/>
        <end position="119"/>
    </location>
</feature>
<protein>
    <submittedName>
        <fullName evidence="2">Reverse transcriptase domain-containing protein</fullName>
    </submittedName>
</protein>
<keyword evidence="2" id="KW-0808">Transferase</keyword>
<evidence type="ECO:0000256" key="1">
    <source>
        <dbReference type="SAM" id="MobiDB-lite"/>
    </source>
</evidence>
<dbReference type="PANTHER" id="PTHR33067">
    <property type="entry name" value="RNA-DIRECTED DNA POLYMERASE-RELATED"/>
    <property type="match status" value="1"/>
</dbReference>
<evidence type="ECO:0000313" key="2">
    <source>
        <dbReference type="EMBL" id="GJS78968.1"/>
    </source>
</evidence>
<accession>A0ABQ4YQR8</accession>
<proteinExistence type="predicted"/>
<dbReference type="EMBL" id="BQNB010010563">
    <property type="protein sequence ID" value="GJS78968.1"/>
    <property type="molecule type" value="Genomic_DNA"/>
</dbReference>
<name>A0ABQ4YQR8_9ASTR</name>
<gene>
    <name evidence="2" type="ORF">Tco_0728849</name>
</gene>
<dbReference type="PANTHER" id="PTHR33067:SF35">
    <property type="entry name" value="ASPARTIC PEPTIDASE DDI1-TYPE DOMAIN-CONTAINING PROTEIN"/>
    <property type="match status" value="1"/>
</dbReference>
<reference evidence="2" key="1">
    <citation type="journal article" date="2022" name="Int. J. Mol. Sci.">
        <title>Draft Genome of Tanacetum Coccineum: Genomic Comparison of Closely Related Tanacetum-Family Plants.</title>
        <authorList>
            <person name="Yamashiro T."/>
            <person name="Shiraishi A."/>
            <person name="Nakayama K."/>
            <person name="Satake H."/>
        </authorList>
    </citation>
    <scope>NUCLEOTIDE SEQUENCE</scope>
</reference>
<sequence>MTNLTDMLSKFVNSNTASTSGSGTLPSNTITNPKVDLKGITTRSGVAYQGPTIPTTSSSPPKVVERETEVTKDTVPPTNNGSTKDVQPPVVQIQSQVPNSEPVVAPVSAPMPNPKPSIPYPSRRNDERRREKANDQIKKFYEIFKDLSFKISLTDALILMPKFASTLKALIGNKEKLSEMARTPLNEHCSAVILNKLPEKLGDPGKFLIPCDFPGMDECLALADLGASINLMPLSVWKKLSLLELTPICMTFELADRSITQPIGIAKDVDIKVGKFQFPADFVVVDFDADPRVPLILGRSFLKTGRALIDVYEGELTLRVGKEAVTFNLDQTSRYSSNYDDNSVNRIDVIEMACEEYSQEVLGFSDVIASGNPTPYCDPIISTSSPTLTPFRDNDFLLEEVNAFLALEDDPTSPEVDDSYYDPEGDILLLESFLNDDPSLPPPTQGNYLPEIRKELKVCEAKTDKSSIDEPPKVELKDLPPHLE</sequence>
<organism evidence="2 3">
    <name type="scientific">Tanacetum coccineum</name>
    <dbReference type="NCBI Taxonomy" id="301880"/>
    <lineage>
        <taxon>Eukaryota</taxon>
        <taxon>Viridiplantae</taxon>
        <taxon>Streptophyta</taxon>
        <taxon>Embryophyta</taxon>
        <taxon>Tracheophyta</taxon>
        <taxon>Spermatophyta</taxon>
        <taxon>Magnoliopsida</taxon>
        <taxon>eudicotyledons</taxon>
        <taxon>Gunneridae</taxon>
        <taxon>Pentapetalae</taxon>
        <taxon>asterids</taxon>
        <taxon>campanulids</taxon>
        <taxon>Asterales</taxon>
        <taxon>Asteraceae</taxon>
        <taxon>Asteroideae</taxon>
        <taxon>Anthemideae</taxon>
        <taxon>Anthemidinae</taxon>
        <taxon>Tanacetum</taxon>
    </lineage>
</organism>
<dbReference type="InterPro" id="IPR021109">
    <property type="entry name" value="Peptidase_aspartic_dom_sf"/>
</dbReference>